<reference evidence="8 9" key="1">
    <citation type="journal article" date="2015" name="Int. J. Syst. Evol. Microbiol.">
        <title>Novibacillus thermophilus gen. nov., sp. nov., a Gram-staining-negative and moderately thermophilic member of the family Thermoactinomycetaceae.</title>
        <authorList>
            <person name="Yang G."/>
            <person name="Chen J."/>
            <person name="Zhou S."/>
        </authorList>
    </citation>
    <scope>NUCLEOTIDE SEQUENCE [LARGE SCALE GENOMIC DNA]</scope>
    <source>
        <strain evidence="8 9">SG-1</strain>
    </source>
</reference>
<gene>
    <name evidence="8" type="ORF">B0W44_01805</name>
</gene>
<evidence type="ECO:0000313" key="8">
    <source>
        <dbReference type="EMBL" id="AQS54697.1"/>
    </source>
</evidence>
<dbReference type="PANTHER" id="PTHR46795">
    <property type="entry name" value="ABC TRANSPORTER PERMEASE-RELATED-RELATED"/>
    <property type="match status" value="1"/>
</dbReference>
<feature type="transmembrane region" description="Helical" evidence="6">
    <location>
        <begin position="521"/>
        <end position="541"/>
    </location>
</feature>
<dbReference type="STRING" id="1471761.B0W44_01805"/>
<organism evidence="8 9">
    <name type="scientific">Novibacillus thermophilus</name>
    <dbReference type="NCBI Taxonomy" id="1471761"/>
    <lineage>
        <taxon>Bacteria</taxon>
        <taxon>Bacillati</taxon>
        <taxon>Bacillota</taxon>
        <taxon>Bacilli</taxon>
        <taxon>Bacillales</taxon>
        <taxon>Thermoactinomycetaceae</taxon>
        <taxon>Novibacillus</taxon>
    </lineage>
</organism>
<feature type="transmembrane region" description="Helical" evidence="6">
    <location>
        <begin position="147"/>
        <end position="176"/>
    </location>
</feature>
<feature type="transmembrane region" description="Helical" evidence="6">
    <location>
        <begin position="576"/>
        <end position="597"/>
    </location>
</feature>
<dbReference type="Pfam" id="PF02687">
    <property type="entry name" value="FtsX"/>
    <property type="match status" value="2"/>
</dbReference>
<feature type="transmembrane region" description="Helical" evidence="6">
    <location>
        <begin position="197"/>
        <end position="216"/>
    </location>
</feature>
<feature type="transmembrane region" description="Helical" evidence="6">
    <location>
        <begin position="56"/>
        <end position="76"/>
    </location>
</feature>
<dbReference type="InterPro" id="IPR003838">
    <property type="entry name" value="ABC3_permease_C"/>
</dbReference>
<dbReference type="KEGG" id="ntr:B0W44_01805"/>
<dbReference type="Proteomes" id="UP000188603">
    <property type="component" value="Chromosome"/>
</dbReference>
<feature type="transmembrane region" description="Helical" evidence="6">
    <location>
        <begin position="236"/>
        <end position="256"/>
    </location>
</feature>
<comment type="similarity">
    <text evidence="6">Belongs to the ABC-4 integral membrane protein family.</text>
</comment>
<dbReference type="InterPro" id="IPR052536">
    <property type="entry name" value="ABC-4_Integral_Memb_Prot"/>
</dbReference>
<keyword evidence="2 6" id="KW-1003">Cell membrane</keyword>
<proteinExistence type="inferred from homology"/>
<dbReference type="PIRSF" id="PIRSF018968">
    <property type="entry name" value="ABC_permease_BceB"/>
    <property type="match status" value="1"/>
</dbReference>
<evidence type="ECO:0000256" key="6">
    <source>
        <dbReference type="PIRNR" id="PIRNR018968"/>
    </source>
</evidence>
<dbReference type="AlphaFoldDB" id="A0A1U9K3S9"/>
<evidence type="ECO:0000259" key="7">
    <source>
        <dbReference type="Pfam" id="PF02687"/>
    </source>
</evidence>
<keyword evidence="9" id="KW-1185">Reference proteome</keyword>
<dbReference type="OrthoDB" id="1705903at2"/>
<evidence type="ECO:0000256" key="3">
    <source>
        <dbReference type="ARBA" id="ARBA00022692"/>
    </source>
</evidence>
<comment type="subcellular location">
    <subcellularLocation>
        <location evidence="1 6">Cell membrane</location>
        <topology evidence="1 6">Multi-pass membrane protein</topology>
    </subcellularLocation>
</comment>
<feature type="transmembrane region" description="Helical" evidence="6">
    <location>
        <begin position="18"/>
        <end position="36"/>
    </location>
</feature>
<keyword evidence="3 6" id="KW-0812">Transmembrane</keyword>
<keyword evidence="5 6" id="KW-0472">Membrane</keyword>
<dbReference type="PANTHER" id="PTHR46795:SF3">
    <property type="entry name" value="ABC TRANSPORTER PERMEASE"/>
    <property type="match status" value="1"/>
</dbReference>
<dbReference type="GO" id="GO:0055085">
    <property type="term" value="P:transmembrane transport"/>
    <property type="evidence" value="ECO:0007669"/>
    <property type="project" value="UniProtKB-UniRule"/>
</dbReference>
<name>A0A1U9K3S9_9BACL</name>
<evidence type="ECO:0000313" key="9">
    <source>
        <dbReference type="Proteomes" id="UP000188603"/>
    </source>
</evidence>
<feature type="domain" description="ABC3 transporter permease C-terminal" evidence="7">
    <location>
        <begin position="526"/>
        <end position="629"/>
    </location>
</feature>
<feature type="transmembrane region" description="Helical" evidence="6">
    <location>
        <begin position="289"/>
        <end position="310"/>
    </location>
</feature>
<feature type="transmembrane region" description="Helical" evidence="6">
    <location>
        <begin position="609"/>
        <end position="630"/>
    </location>
</feature>
<dbReference type="InterPro" id="IPR027022">
    <property type="entry name" value="ABC_permease_BceB-typ"/>
</dbReference>
<protein>
    <submittedName>
        <fullName evidence="8">ABC transporter permease</fullName>
    </submittedName>
</protein>
<feature type="transmembrane region" description="Helical" evidence="6">
    <location>
        <begin position="105"/>
        <end position="127"/>
    </location>
</feature>
<dbReference type="EMBL" id="CP019699">
    <property type="protein sequence ID" value="AQS54697.1"/>
    <property type="molecule type" value="Genomic_DNA"/>
</dbReference>
<evidence type="ECO:0000256" key="5">
    <source>
        <dbReference type="ARBA" id="ARBA00023136"/>
    </source>
</evidence>
<sequence>MTLFSLAKKNIKGNFNHYFVYFVTLVFSMVIYYTFAALQHSENIQESIELSDTMRFMFGVSSVILILFVAVFVLYSNSFFTRKRKKEVGLYAILGLRKKTIAKMLFYENLMMGIIALVIGIILGTLLSKLFAMILVKLMGSTTEVDFGISAMAIIQTVIVFMVIILFTSVQGYRLIYRFKLIELFHAEKKGEPIPKVSPISAVIGVVLLVGSYWLILRPLPDDWTTEYLLRNDGVAFLALVIGTHLFFRSVTVYLLKLSQRNKSRYYRGTKLIETSQLLYRIRGNARTFTVIALLSAATISFFGATYGGYYSNEKSAKEAVPFSYSFLSRGPEFDSQVKNVIEADDEHPIKAQLEIPVLQVEGTLSFPLDYDINPVKLISESTFNQAAKALNRDETVSLTGDEAAVIQPRFTEYTEATFQGESVTLLLDRGSRQLQLDHMVEGNVLPFDYPDFYVVVSHDVFAEIERQEAPLTYNVYEVENETTAQATSEKVNKLVGNDFQVSSSFYTEYKKGKEGNALTLFIYGFLGLVFLAATGSIIYFKQLTEANEATGHYEILRKIGVSKKDIRRSVKKQSLFVFGLPLTVGVMHSSVILYFTSNFISDLIGVNLTVPILTAISVFIIIYTIYYALTVNTYHRIVSGN</sequence>
<evidence type="ECO:0000256" key="1">
    <source>
        <dbReference type="ARBA" id="ARBA00004651"/>
    </source>
</evidence>
<accession>A0A1U9K3S9</accession>
<feature type="domain" description="ABC3 transporter permease C-terminal" evidence="7">
    <location>
        <begin position="60"/>
        <end position="177"/>
    </location>
</feature>
<keyword evidence="4 6" id="KW-1133">Transmembrane helix</keyword>
<evidence type="ECO:0000256" key="2">
    <source>
        <dbReference type="ARBA" id="ARBA00022475"/>
    </source>
</evidence>
<keyword evidence="6" id="KW-0813">Transport</keyword>
<dbReference type="RefSeq" id="WP_077718518.1">
    <property type="nucleotide sequence ID" value="NZ_CP019699.1"/>
</dbReference>
<evidence type="ECO:0000256" key="4">
    <source>
        <dbReference type="ARBA" id="ARBA00022989"/>
    </source>
</evidence>
<dbReference type="GO" id="GO:0005886">
    <property type="term" value="C:plasma membrane"/>
    <property type="evidence" value="ECO:0007669"/>
    <property type="project" value="UniProtKB-SubCell"/>
</dbReference>